<dbReference type="FunCoup" id="A0A804PZK5">
    <property type="interactions" value="29"/>
</dbReference>
<dbReference type="OrthoDB" id="408631at2759"/>
<dbReference type="InterPro" id="IPR033140">
    <property type="entry name" value="Lipase_GDXG_put_SER_AS"/>
</dbReference>
<dbReference type="InterPro" id="IPR013094">
    <property type="entry name" value="AB_hydrolase_3"/>
</dbReference>
<dbReference type="Pfam" id="PF07859">
    <property type="entry name" value="Abhydrolase_3"/>
    <property type="match status" value="1"/>
</dbReference>
<dbReference type="GO" id="GO:0016787">
    <property type="term" value="F:hydrolase activity"/>
    <property type="evidence" value="ECO:0007669"/>
    <property type="project" value="InterPro"/>
</dbReference>
<keyword evidence="5" id="KW-1267">Proteomics identification</keyword>
<dbReference type="Gene3D" id="3.40.50.1820">
    <property type="entry name" value="alpha/beta hydrolase"/>
    <property type="match status" value="1"/>
</dbReference>
<dbReference type="PANTHER" id="PTHR23024">
    <property type="entry name" value="ARYLACETAMIDE DEACETYLASE"/>
    <property type="match status" value="1"/>
</dbReference>
<dbReference type="AlphaFoldDB" id="A0A804PZK5"/>
<evidence type="ECO:0000313" key="3">
    <source>
        <dbReference type="EnsemblPlants" id="Zm00001eb280200_P002"/>
    </source>
</evidence>
<dbReference type="SUPFAM" id="SSF53474">
    <property type="entry name" value="alpha/beta-Hydrolases"/>
    <property type="match status" value="1"/>
</dbReference>
<dbReference type="PANTHER" id="PTHR23024:SF445">
    <property type="entry name" value="ALPHA_BETA HYDROLASE FOLD-3 DOMAIN-CONTAINING PROTEIN"/>
    <property type="match status" value="1"/>
</dbReference>
<evidence type="ECO:0007829" key="5">
    <source>
        <dbReference type="PeptideAtlas" id="A0A804PZK5"/>
    </source>
</evidence>
<dbReference type="Gramene" id="Zm00001eb280200_T002">
    <property type="protein sequence ID" value="Zm00001eb280200_P002"/>
    <property type="gene ID" value="Zm00001eb280200"/>
</dbReference>
<dbReference type="EnsemblPlants" id="Zm00001eb280200_T002">
    <property type="protein sequence ID" value="Zm00001eb280200_P002"/>
    <property type="gene ID" value="Zm00001eb280200"/>
</dbReference>
<reference evidence="3" key="3">
    <citation type="submission" date="2021-05" db="UniProtKB">
        <authorList>
            <consortium name="EnsemblPlants"/>
        </authorList>
    </citation>
    <scope>IDENTIFICATION</scope>
    <source>
        <strain evidence="3">cv. B73</strain>
    </source>
</reference>
<evidence type="ECO:0000313" key="4">
    <source>
        <dbReference type="Proteomes" id="UP000007305"/>
    </source>
</evidence>
<gene>
    <name evidence="3" type="primary">LOC100273481</name>
</gene>
<evidence type="ECO:0000259" key="2">
    <source>
        <dbReference type="Pfam" id="PF07859"/>
    </source>
</evidence>
<dbReference type="InterPro" id="IPR029058">
    <property type="entry name" value="AB_hydrolase_fold"/>
</dbReference>
<reference evidence="3" key="2">
    <citation type="submission" date="2019-07" db="EMBL/GenBank/DDBJ databases">
        <authorList>
            <person name="Seetharam A."/>
            <person name="Woodhouse M."/>
            <person name="Cannon E."/>
        </authorList>
    </citation>
    <scope>NUCLEOTIDE SEQUENCE [LARGE SCALE GENOMIC DNA]</scope>
    <source>
        <strain evidence="3">cv. B73</strain>
    </source>
</reference>
<dbReference type="Proteomes" id="UP000007305">
    <property type="component" value="Chromosome 6"/>
</dbReference>
<protein>
    <recommendedName>
        <fullName evidence="2">Alpha/beta hydrolase fold-3 domain-containing protein</fullName>
    </recommendedName>
</protein>
<keyword evidence="4" id="KW-1185">Reference proteome</keyword>
<feature type="active site" evidence="1">
    <location>
        <position position="170"/>
    </location>
</feature>
<organism evidence="3 4">
    <name type="scientific">Zea mays</name>
    <name type="common">Maize</name>
    <dbReference type="NCBI Taxonomy" id="4577"/>
    <lineage>
        <taxon>Eukaryota</taxon>
        <taxon>Viridiplantae</taxon>
        <taxon>Streptophyta</taxon>
        <taxon>Embryophyta</taxon>
        <taxon>Tracheophyta</taxon>
        <taxon>Spermatophyta</taxon>
        <taxon>Magnoliopsida</taxon>
        <taxon>Liliopsida</taxon>
        <taxon>Poales</taxon>
        <taxon>Poaceae</taxon>
        <taxon>PACMAD clade</taxon>
        <taxon>Panicoideae</taxon>
        <taxon>Andropogonodae</taxon>
        <taxon>Andropogoneae</taxon>
        <taxon>Tripsacinae</taxon>
        <taxon>Zea</taxon>
    </lineage>
</organism>
<evidence type="ECO:0000256" key="1">
    <source>
        <dbReference type="PROSITE-ProRule" id="PRU10038"/>
    </source>
</evidence>
<dbReference type="PROSITE" id="PS01174">
    <property type="entry name" value="LIPASE_GDXG_SER"/>
    <property type="match status" value="1"/>
</dbReference>
<dbReference type="InParanoid" id="A0A804PZK5"/>
<feature type="domain" description="Alpha/beta hydrolase fold-3" evidence="2">
    <location>
        <begin position="86"/>
        <end position="301"/>
    </location>
</feature>
<accession>A0A804PZK5</accession>
<reference evidence="4" key="1">
    <citation type="journal article" date="2009" name="Science">
        <title>The B73 maize genome: complexity, diversity, and dynamics.</title>
        <authorList>
            <person name="Schnable P.S."/>
            <person name="Ware D."/>
            <person name="Fulton R.S."/>
            <person name="Stein J.C."/>
            <person name="Wei F."/>
            <person name="Pasternak S."/>
            <person name="Liang C."/>
            <person name="Zhang J."/>
            <person name="Fulton L."/>
            <person name="Graves T.A."/>
            <person name="Minx P."/>
            <person name="Reily A.D."/>
            <person name="Courtney L."/>
            <person name="Kruchowski S.S."/>
            <person name="Tomlinson C."/>
            <person name="Strong C."/>
            <person name="Delehaunty K."/>
            <person name="Fronick C."/>
            <person name="Courtney B."/>
            <person name="Rock S.M."/>
            <person name="Belter E."/>
            <person name="Du F."/>
            <person name="Kim K."/>
            <person name="Abbott R.M."/>
            <person name="Cotton M."/>
            <person name="Levy A."/>
            <person name="Marchetto P."/>
            <person name="Ochoa K."/>
            <person name="Jackson S.M."/>
            <person name="Gillam B."/>
            <person name="Chen W."/>
            <person name="Yan L."/>
            <person name="Higginbotham J."/>
            <person name="Cardenas M."/>
            <person name="Waligorski J."/>
            <person name="Applebaum E."/>
            <person name="Phelps L."/>
            <person name="Falcone J."/>
            <person name="Kanchi K."/>
            <person name="Thane T."/>
            <person name="Scimone A."/>
            <person name="Thane N."/>
            <person name="Henke J."/>
            <person name="Wang T."/>
            <person name="Ruppert J."/>
            <person name="Shah N."/>
            <person name="Rotter K."/>
            <person name="Hodges J."/>
            <person name="Ingenthron E."/>
            <person name="Cordes M."/>
            <person name="Kohlberg S."/>
            <person name="Sgro J."/>
            <person name="Delgado B."/>
            <person name="Mead K."/>
            <person name="Chinwalla A."/>
            <person name="Leonard S."/>
            <person name="Crouse K."/>
            <person name="Collura K."/>
            <person name="Kudrna D."/>
            <person name="Currie J."/>
            <person name="He R."/>
            <person name="Angelova A."/>
            <person name="Rajasekar S."/>
            <person name="Mueller T."/>
            <person name="Lomeli R."/>
            <person name="Scara G."/>
            <person name="Ko A."/>
            <person name="Delaney K."/>
            <person name="Wissotski M."/>
            <person name="Lopez G."/>
            <person name="Campos D."/>
            <person name="Braidotti M."/>
            <person name="Ashley E."/>
            <person name="Golser W."/>
            <person name="Kim H."/>
            <person name="Lee S."/>
            <person name="Lin J."/>
            <person name="Dujmic Z."/>
            <person name="Kim W."/>
            <person name="Talag J."/>
            <person name="Zuccolo A."/>
            <person name="Fan C."/>
            <person name="Sebastian A."/>
            <person name="Kramer M."/>
            <person name="Spiegel L."/>
            <person name="Nascimento L."/>
            <person name="Zutavern T."/>
            <person name="Miller B."/>
            <person name="Ambroise C."/>
            <person name="Muller S."/>
            <person name="Spooner W."/>
            <person name="Narechania A."/>
            <person name="Ren L."/>
            <person name="Wei S."/>
            <person name="Kumari S."/>
            <person name="Faga B."/>
            <person name="Levy M.J."/>
            <person name="McMahan L."/>
            <person name="Van Buren P."/>
            <person name="Vaughn M.W."/>
            <person name="Ying K."/>
            <person name="Yeh C.-T."/>
            <person name="Emrich S.J."/>
            <person name="Jia Y."/>
            <person name="Kalyanaraman A."/>
            <person name="Hsia A.-P."/>
            <person name="Barbazuk W.B."/>
            <person name="Baucom R.S."/>
            <person name="Brutnell T.P."/>
            <person name="Carpita N.C."/>
            <person name="Chaparro C."/>
            <person name="Chia J.-M."/>
            <person name="Deragon J.-M."/>
            <person name="Estill J.C."/>
            <person name="Fu Y."/>
            <person name="Jeddeloh J.A."/>
            <person name="Han Y."/>
            <person name="Lee H."/>
            <person name="Li P."/>
            <person name="Lisch D.R."/>
            <person name="Liu S."/>
            <person name="Liu Z."/>
            <person name="Nagel D.H."/>
            <person name="McCann M.C."/>
            <person name="SanMiguel P."/>
            <person name="Myers A.M."/>
            <person name="Nettleton D."/>
            <person name="Nguyen J."/>
            <person name="Penning B.W."/>
            <person name="Ponnala L."/>
            <person name="Schneider K.L."/>
            <person name="Schwartz D.C."/>
            <person name="Sharma A."/>
            <person name="Soderlund C."/>
            <person name="Springer N.M."/>
            <person name="Sun Q."/>
            <person name="Wang H."/>
            <person name="Waterman M."/>
            <person name="Westerman R."/>
            <person name="Wolfgruber T.K."/>
            <person name="Yang L."/>
            <person name="Yu Y."/>
            <person name="Zhang L."/>
            <person name="Zhou S."/>
            <person name="Zhu Q."/>
            <person name="Bennetzen J.L."/>
            <person name="Dawe R.K."/>
            <person name="Jiang J."/>
            <person name="Jiang N."/>
            <person name="Presting G.G."/>
            <person name="Wessler S.R."/>
            <person name="Aluru S."/>
            <person name="Martienssen R.A."/>
            <person name="Clifton S.W."/>
            <person name="McCombie W.R."/>
            <person name="Wing R.A."/>
            <person name="Wilson R.K."/>
        </authorList>
    </citation>
    <scope>NUCLEOTIDE SEQUENCE [LARGE SCALE GENOMIC DNA]</scope>
    <source>
        <strain evidence="4">cv. B73</strain>
    </source>
</reference>
<name>A0A804PZK5_MAIZE</name>
<proteinExistence type="evidence at protein level"/>
<sequence length="328" mass="35412">MDPSSEIILDTPYFRIYSDRRIDRLMGTETVPAGFDPSTGVTSKDVVIDSDAGLYVRLYLPLPDTVAAAASPPPNVNDSKTKLPVLVYFHGGGFVTQSAASPIYQRLLNALAARAGLLIVSVNYRLAPEHPLPAGYEDSFRALEWVAASGGDPWLSRHGDLRRVFLAGDSAGGNIVHNVAMMAAASGPRVEGAVLLHAGFGGKEPVHGEAPASVALMERLWGVVCPGATDGVDDPWVNPLAAVAPPRPSLRDMPCERVLVCGAELDSLLPRDRAYYEALAASGWGGTVEWFESKGQDHVFFLFKPDCGLLQRFMRRFSLPCIWRVLAQ</sequence>
<dbReference type="InterPro" id="IPR050466">
    <property type="entry name" value="Carboxylest/Gibb_receptor"/>
</dbReference>